<dbReference type="Gene3D" id="3.40.430.10">
    <property type="entry name" value="Dihydrofolate Reductase, subunit A"/>
    <property type="match status" value="1"/>
</dbReference>
<dbReference type="GO" id="GO:0008703">
    <property type="term" value="F:5-amino-6-(5-phosphoribosylamino)uracil reductase activity"/>
    <property type="evidence" value="ECO:0007669"/>
    <property type="project" value="InterPro"/>
</dbReference>
<sequence length="265" mass="27355">MTRPALQLIFDRTGRAAGVDLDDAALVELYRYPDDGRRRLRTNFISSLDGSVQGTDGRSGGIATASDQHVFALHRALADAVVVGASTARSEGYRAVDLQPWQRELRASLGLAPFPALVVVTASARLDPAMATPAEGDGGPVLVLTTSGKADADLGPLRDAGIEVREEGEELDLGAALDRLAGAGWPRLLCEGGPGLHRALLAAGLVDELSLTLAPVVVGGQGLRSTSGAALDGALPFELAFALHGADGTLFTSYRARTAGAPSLP</sequence>
<evidence type="ECO:0000313" key="5">
    <source>
        <dbReference type="EMBL" id="SDS44901.1"/>
    </source>
</evidence>
<dbReference type="EMBL" id="LT629749">
    <property type="protein sequence ID" value="SDS44901.1"/>
    <property type="molecule type" value="Genomic_DNA"/>
</dbReference>
<comment type="pathway">
    <text evidence="1">Cofactor biosynthesis; riboflavin biosynthesis.</text>
</comment>
<gene>
    <name evidence="5" type="ORF">SAMN04488543_1749</name>
</gene>
<keyword evidence="6" id="KW-1185">Reference proteome</keyword>
<reference evidence="5 6" key="1">
    <citation type="submission" date="2016-10" db="EMBL/GenBank/DDBJ databases">
        <authorList>
            <person name="de Groot N.N."/>
        </authorList>
    </citation>
    <scope>NUCLEOTIDE SEQUENCE [LARGE SCALE GENOMIC DNA]</scope>
    <source>
        <strain evidence="5 6">DSM 21741</strain>
    </source>
</reference>
<dbReference type="PANTHER" id="PTHR38011">
    <property type="entry name" value="DIHYDROFOLATE REDUCTASE FAMILY PROTEIN (AFU_ORTHOLOGUE AFUA_8G06820)"/>
    <property type="match status" value="1"/>
</dbReference>
<dbReference type="AlphaFoldDB" id="A0A1H1SAE3"/>
<dbReference type="GO" id="GO:0009231">
    <property type="term" value="P:riboflavin biosynthetic process"/>
    <property type="evidence" value="ECO:0007669"/>
    <property type="project" value="InterPro"/>
</dbReference>
<evidence type="ECO:0000313" key="6">
    <source>
        <dbReference type="Proteomes" id="UP000199092"/>
    </source>
</evidence>
<keyword evidence="3" id="KW-0560">Oxidoreductase</keyword>
<accession>A0A1H1SAE3</accession>
<protein>
    <submittedName>
        <fullName evidence="5">Pyrimidine reductase, riboflavin biosynthesis</fullName>
    </submittedName>
</protein>
<organism evidence="5 6">
    <name type="scientific">Friedmanniella luteola</name>
    <dbReference type="NCBI Taxonomy" id="546871"/>
    <lineage>
        <taxon>Bacteria</taxon>
        <taxon>Bacillati</taxon>
        <taxon>Actinomycetota</taxon>
        <taxon>Actinomycetes</taxon>
        <taxon>Propionibacteriales</taxon>
        <taxon>Nocardioidaceae</taxon>
        <taxon>Friedmanniella</taxon>
    </lineage>
</organism>
<dbReference type="STRING" id="546871.SAMN04488543_1749"/>
<dbReference type="InterPro" id="IPR002734">
    <property type="entry name" value="RibDG_C"/>
</dbReference>
<dbReference type="InterPro" id="IPR024072">
    <property type="entry name" value="DHFR-like_dom_sf"/>
</dbReference>
<keyword evidence="2" id="KW-0521">NADP</keyword>
<evidence type="ECO:0000256" key="2">
    <source>
        <dbReference type="ARBA" id="ARBA00022857"/>
    </source>
</evidence>
<evidence type="ECO:0000256" key="1">
    <source>
        <dbReference type="ARBA" id="ARBA00005104"/>
    </source>
</evidence>
<feature type="domain" description="Bacterial bifunctional deaminase-reductase C-terminal" evidence="4">
    <location>
        <begin position="40"/>
        <end position="233"/>
    </location>
</feature>
<dbReference type="Proteomes" id="UP000199092">
    <property type="component" value="Chromosome I"/>
</dbReference>
<dbReference type="RefSeq" id="WP_091412083.1">
    <property type="nucleotide sequence ID" value="NZ_LT629749.1"/>
</dbReference>
<name>A0A1H1SAE3_9ACTN</name>
<dbReference type="OrthoDB" id="5243299at2"/>
<evidence type="ECO:0000259" key="4">
    <source>
        <dbReference type="Pfam" id="PF01872"/>
    </source>
</evidence>
<dbReference type="Pfam" id="PF01872">
    <property type="entry name" value="RibD_C"/>
    <property type="match status" value="1"/>
</dbReference>
<evidence type="ECO:0000256" key="3">
    <source>
        <dbReference type="ARBA" id="ARBA00023002"/>
    </source>
</evidence>
<dbReference type="SUPFAM" id="SSF53597">
    <property type="entry name" value="Dihydrofolate reductase-like"/>
    <property type="match status" value="1"/>
</dbReference>
<dbReference type="InterPro" id="IPR050765">
    <property type="entry name" value="Riboflavin_Biosynth_HTPR"/>
</dbReference>
<dbReference type="PANTHER" id="PTHR38011:SF7">
    <property type="entry name" value="2,5-DIAMINO-6-RIBOSYLAMINO-4(3H)-PYRIMIDINONE 5'-PHOSPHATE REDUCTASE"/>
    <property type="match status" value="1"/>
</dbReference>
<proteinExistence type="predicted"/>